<dbReference type="OrthoDB" id="3726202at2"/>
<dbReference type="Pfam" id="PF22649">
    <property type="entry name" value="Cgl0159"/>
    <property type="match status" value="1"/>
</dbReference>
<dbReference type="EMBL" id="CP035494">
    <property type="protein sequence ID" value="QAY59193.1"/>
    <property type="molecule type" value="Genomic_DNA"/>
</dbReference>
<dbReference type="RefSeq" id="WP_129386155.1">
    <property type="nucleotide sequence ID" value="NZ_CP035494.1"/>
</dbReference>
<accession>A0A4P6ECV9</accession>
<evidence type="ECO:0000259" key="1">
    <source>
        <dbReference type="Pfam" id="PF22649"/>
    </source>
</evidence>
<dbReference type="InterPro" id="IPR054574">
    <property type="entry name" value="Cgl0159_dom"/>
</dbReference>
<dbReference type="SUPFAM" id="SSF51569">
    <property type="entry name" value="Aldolase"/>
    <property type="match status" value="1"/>
</dbReference>
<dbReference type="Proteomes" id="UP000293995">
    <property type="component" value="Chromosome"/>
</dbReference>
<organism evidence="2 3">
    <name type="scientific">Microbacterium protaetiae</name>
    <dbReference type="NCBI Taxonomy" id="2509458"/>
    <lineage>
        <taxon>Bacteria</taxon>
        <taxon>Bacillati</taxon>
        <taxon>Actinomycetota</taxon>
        <taxon>Actinomycetes</taxon>
        <taxon>Micrococcales</taxon>
        <taxon>Microbacteriaceae</taxon>
        <taxon>Microbacterium</taxon>
    </lineage>
</organism>
<name>A0A4P6ECV9_9MICO</name>
<evidence type="ECO:0000313" key="2">
    <source>
        <dbReference type="EMBL" id="QAY59193.1"/>
    </source>
</evidence>
<gene>
    <name evidence="2" type="ORF">ET475_03755</name>
</gene>
<sequence>MSDTYEQIRQVRLHEPERIGELARRRSTRPIARDDGRLLLIAADHPARGALRVGSDSTAMGDRYDLLDRLAIALSCPGVDGLLATPDIVEDLLIMGVLDDKVIAGSMNRAGLPGAVFELDDRVTAYTPGALSRSGLDFGKVLLRIDLQDPDTARTLETVGRLVSESAALQLPIMIEPFMSRRRNGVVVNELTADAMVQAVSIAAGLGDTSAYTWLKLPVVPDMEKVMAATTLPVLLLGGDPDSGADDIYRAWEDALVLPGVRGVVAGRRLLYPENGRVADAVATAAGIVHSATPAVAR</sequence>
<reference evidence="2 3" key="1">
    <citation type="submission" date="2019-01" db="EMBL/GenBank/DDBJ databases">
        <title>Genome sequencing of strain DFW100M-13.</title>
        <authorList>
            <person name="Heo J."/>
            <person name="Kim S.-J."/>
            <person name="Kim J.-S."/>
            <person name="Hong S.-B."/>
            <person name="Kwon S.-W."/>
        </authorList>
    </citation>
    <scope>NUCLEOTIDE SEQUENCE [LARGE SCALE GENOMIC DNA]</scope>
    <source>
        <strain evidence="2 3">DFW100M-13</strain>
    </source>
</reference>
<dbReference type="AlphaFoldDB" id="A0A4P6ECV9"/>
<dbReference type="InterPro" id="IPR013785">
    <property type="entry name" value="Aldolase_TIM"/>
</dbReference>
<dbReference type="KEGG" id="mprt:ET475_03755"/>
<feature type="domain" description="Cgl0159-like" evidence="1">
    <location>
        <begin position="36"/>
        <end position="286"/>
    </location>
</feature>
<evidence type="ECO:0000313" key="3">
    <source>
        <dbReference type="Proteomes" id="UP000293995"/>
    </source>
</evidence>
<proteinExistence type="predicted"/>
<keyword evidence="3" id="KW-1185">Reference proteome</keyword>
<protein>
    <submittedName>
        <fullName evidence="2">Deoxyribose-phosphate aldolase</fullName>
    </submittedName>
</protein>
<dbReference type="Gene3D" id="3.20.20.70">
    <property type="entry name" value="Aldolase class I"/>
    <property type="match status" value="1"/>
</dbReference>